<dbReference type="EMBL" id="CP064812">
    <property type="protein sequence ID" value="QPG73341.1"/>
    <property type="molecule type" value="Genomic_DNA"/>
</dbReference>
<dbReference type="PANTHER" id="PTHR40422">
    <property type="entry name" value="TRANSLATION MACHINERY-ASSOCIATED PROTEIN 17"/>
    <property type="match status" value="1"/>
</dbReference>
<dbReference type="KEGG" id="bnn:FOA43_000651"/>
<reference evidence="1" key="1">
    <citation type="submission" date="2020-10" db="EMBL/GenBank/DDBJ databases">
        <authorList>
            <person name="Roach M.J.R."/>
        </authorList>
    </citation>
    <scope>NUCLEOTIDE SEQUENCE</scope>
    <source>
        <strain evidence="1">CBS 1945</strain>
    </source>
</reference>
<sequence length="145" mass="16447">MSDIQRPIEMNDFVAAIKDIGDDQLYQVMKRLTNSIRKLGQSNLLMTDLMNRDIEKANQDDNDTDGSYEIPTDDDAKLYRESIQGNERVIDNQQLRIVAIDLELERRGSKNVRGIKNLAVKQLEKPSISTDNDVVDITAPNSVIL</sequence>
<evidence type="ECO:0000313" key="2">
    <source>
        <dbReference type="Proteomes" id="UP000662931"/>
    </source>
</evidence>
<organism evidence="1 2">
    <name type="scientific">Eeniella nana</name>
    <name type="common">Yeast</name>
    <name type="synonym">Brettanomyces nanus</name>
    <dbReference type="NCBI Taxonomy" id="13502"/>
    <lineage>
        <taxon>Eukaryota</taxon>
        <taxon>Fungi</taxon>
        <taxon>Dikarya</taxon>
        <taxon>Ascomycota</taxon>
        <taxon>Saccharomycotina</taxon>
        <taxon>Pichiomycetes</taxon>
        <taxon>Pichiales</taxon>
        <taxon>Pichiaceae</taxon>
        <taxon>Brettanomyces</taxon>
    </lineage>
</organism>
<evidence type="ECO:0000313" key="1">
    <source>
        <dbReference type="EMBL" id="QPG73341.1"/>
    </source>
</evidence>
<dbReference type="InterPro" id="IPR038966">
    <property type="entry name" value="TMA17"/>
</dbReference>
<dbReference type="PANTHER" id="PTHR40422:SF1">
    <property type="entry name" value="TRANSLATION MACHINERY-ASSOCIATED PROTEIN 17"/>
    <property type="match status" value="1"/>
</dbReference>
<dbReference type="GO" id="GO:0030674">
    <property type="term" value="F:protein-macromolecule adaptor activity"/>
    <property type="evidence" value="ECO:0007669"/>
    <property type="project" value="TreeGrafter"/>
</dbReference>
<gene>
    <name evidence="1" type="ORF">FOA43_000651</name>
</gene>
<name>A0A875RW36_EENNA</name>
<proteinExistence type="predicted"/>
<accession>A0A875RW36</accession>
<keyword evidence="2" id="KW-1185">Reference proteome</keyword>
<dbReference type="GO" id="GO:0070682">
    <property type="term" value="P:proteasome regulatory particle assembly"/>
    <property type="evidence" value="ECO:0007669"/>
    <property type="project" value="InterPro"/>
</dbReference>
<dbReference type="OrthoDB" id="548474at2759"/>
<protein>
    <submittedName>
        <fullName evidence="1">Uncharacterized protein</fullName>
    </submittedName>
</protein>
<dbReference type="GeneID" id="62194052"/>
<dbReference type="Proteomes" id="UP000662931">
    <property type="component" value="Chromosome 1"/>
</dbReference>
<dbReference type="RefSeq" id="XP_038776906.1">
    <property type="nucleotide sequence ID" value="XM_038920978.1"/>
</dbReference>
<dbReference type="AlphaFoldDB" id="A0A875RW36"/>